<evidence type="ECO:0000256" key="7">
    <source>
        <dbReference type="ARBA" id="ARBA00023125"/>
    </source>
</evidence>
<dbReference type="InterPro" id="IPR030456">
    <property type="entry name" value="TF_fork_head_CS_2"/>
</dbReference>
<keyword evidence="8" id="KW-0804">Transcription</keyword>
<protein>
    <submittedName>
        <fullName evidence="12">Forkhead box P3b</fullName>
    </submittedName>
</protein>
<dbReference type="CDD" id="cd20066">
    <property type="entry name" value="FH_FOXP3"/>
    <property type="match status" value="1"/>
</dbReference>
<dbReference type="GO" id="GO:0001227">
    <property type="term" value="F:DNA-binding transcription repressor activity, RNA polymerase II-specific"/>
    <property type="evidence" value="ECO:0007669"/>
    <property type="project" value="TreeGrafter"/>
</dbReference>
<dbReference type="InterPro" id="IPR036390">
    <property type="entry name" value="WH_DNA-bd_sf"/>
</dbReference>
<dbReference type="InterPro" id="IPR047413">
    <property type="entry name" value="FH_FOXP3"/>
</dbReference>
<dbReference type="Pfam" id="PF16159">
    <property type="entry name" value="FOXP-CC"/>
    <property type="match status" value="1"/>
</dbReference>
<dbReference type="SMART" id="SM00339">
    <property type="entry name" value="FH"/>
    <property type="match status" value="1"/>
</dbReference>
<dbReference type="PRINTS" id="PR00053">
    <property type="entry name" value="FORKHEAD"/>
</dbReference>
<dbReference type="Gene3D" id="1.10.10.10">
    <property type="entry name" value="Winged helix-like DNA-binding domain superfamily/Winged helix DNA-binding domain"/>
    <property type="match status" value="1"/>
</dbReference>
<dbReference type="GeneTree" id="ENSGT00940000165955"/>
<reference evidence="12" key="2">
    <citation type="submission" date="2025-09" db="UniProtKB">
        <authorList>
            <consortium name="Ensembl"/>
        </authorList>
    </citation>
    <scope>IDENTIFICATION</scope>
</reference>
<evidence type="ECO:0000256" key="1">
    <source>
        <dbReference type="ARBA" id="ARBA00004123"/>
    </source>
</evidence>
<keyword evidence="3" id="KW-0479">Metal-binding</keyword>
<evidence type="ECO:0000256" key="10">
    <source>
        <dbReference type="PROSITE-ProRule" id="PRU00089"/>
    </source>
</evidence>
<dbReference type="GO" id="GO:0005634">
    <property type="term" value="C:nucleus"/>
    <property type="evidence" value="ECO:0007669"/>
    <property type="project" value="UniProtKB-SubCell"/>
</dbReference>
<dbReference type="PROSITE" id="PS00658">
    <property type="entry name" value="FORK_HEAD_2"/>
    <property type="match status" value="1"/>
</dbReference>
<dbReference type="FunFam" id="1.10.10.10:FF:000010">
    <property type="entry name" value="Forkhead box P2 isoform B"/>
    <property type="match status" value="1"/>
</dbReference>
<dbReference type="Gene3D" id="1.20.5.340">
    <property type="match status" value="1"/>
</dbReference>
<dbReference type="InterPro" id="IPR001766">
    <property type="entry name" value="Fork_head_dom"/>
</dbReference>
<dbReference type="Pfam" id="PF00250">
    <property type="entry name" value="Forkhead"/>
    <property type="match status" value="1"/>
</dbReference>
<gene>
    <name evidence="12" type="primary">foxp3b</name>
</gene>
<proteinExistence type="predicted"/>
<keyword evidence="7 10" id="KW-0238">DNA-binding</keyword>
<dbReference type="InterPro" id="IPR032354">
    <property type="entry name" value="FOXP-CC"/>
</dbReference>
<evidence type="ECO:0000256" key="3">
    <source>
        <dbReference type="ARBA" id="ARBA00022723"/>
    </source>
</evidence>
<evidence type="ECO:0000259" key="11">
    <source>
        <dbReference type="PROSITE" id="PS50039"/>
    </source>
</evidence>
<dbReference type="PROSITE" id="PS50039">
    <property type="entry name" value="FORK_HEAD_3"/>
    <property type="match status" value="1"/>
</dbReference>
<name>A0A8D0AQP4_SANLU</name>
<keyword evidence="5" id="KW-0862">Zinc</keyword>
<keyword evidence="13" id="KW-1185">Reference proteome</keyword>
<dbReference type="PANTHER" id="PTHR45796">
    <property type="entry name" value="FORKHEAD BOX P, ISOFORM C"/>
    <property type="match status" value="1"/>
</dbReference>
<dbReference type="GO" id="GO:0000978">
    <property type="term" value="F:RNA polymerase II cis-regulatory region sequence-specific DNA binding"/>
    <property type="evidence" value="ECO:0007669"/>
    <property type="project" value="TreeGrafter"/>
</dbReference>
<evidence type="ECO:0000256" key="8">
    <source>
        <dbReference type="ARBA" id="ARBA00023163"/>
    </source>
</evidence>
<dbReference type="Proteomes" id="UP000694568">
    <property type="component" value="Unplaced"/>
</dbReference>
<dbReference type="SUPFAM" id="SSF46785">
    <property type="entry name" value="Winged helix' DNA-binding domain"/>
    <property type="match status" value="1"/>
</dbReference>
<dbReference type="PANTHER" id="PTHR45796:SF2">
    <property type="entry name" value="FORKHEAD BOX P3"/>
    <property type="match status" value="1"/>
</dbReference>
<keyword evidence="6" id="KW-0805">Transcription regulation</keyword>
<dbReference type="AlphaFoldDB" id="A0A8D0AQP4"/>
<evidence type="ECO:0000256" key="2">
    <source>
        <dbReference type="ARBA" id="ARBA00022491"/>
    </source>
</evidence>
<organism evidence="12 13">
    <name type="scientific">Sander lucioperca</name>
    <name type="common">Pike-perch</name>
    <name type="synonym">Perca lucioperca</name>
    <dbReference type="NCBI Taxonomy" id="283035"/>
    <lineage>
        <taxon>Eukaryota</taxon>
        <taxon>Metazoa</taxon>
        <taxon>Chordata</taxon>
        <taxon>Craniata</taxon>
        <taxon>Vertebrata</taxon>
        <taxon>Euteleostomi</taxon>
        <taxon>Actinopterygii</taxon>
        <taxon>Neopterygii</taxon>
        <taxon>Teleostei</taxon>
        <taxon>Neoteleostei</taxon>
        <taxon>Acanthomorphata</taxon>
        <taxon>Eupercaria</taxon>
        <taxon>Perciformes</taxon>
        <taxon>Percoidei</taxon>
        <taxon>Percidae</taxon>
        <taxon>Luciopercinae</taxon>
        <taxon>Sander</taxon>
    </lineage>
</organism>
<evidence type="ECO:0000256" key="5">
    <source>
        <dbReference type="ARBA" id="ARBA00022833"/>
    </source>
</evidence>
<keyword evidence="4" id="KW-0863">Zinc-finger</keyword>
<keyword evidence="9 10" id="KW-0539">Nucleus</keyword>
<evidence type="ECO:0000256" key="4">
    <source>
        <dbReference type="ARBA" id="ARBA00022771"/>
    </source>
</evidence>
<feature type="domain" description="Fork-head" evidence="11">
    <location>
        <begin position="255"/>
        <end position="341"/>
    </location>
</feature>
<dbReference type="GO" id="GO:0008270">
    <property type="term" value="F:zinc ion binding"/>
    <property type="evidence" value="ECO:0007669"/>
    <property type="project" value="UniProtKB-KW"/>
</dbReference>
<keyword evidence="2" id="KW-0678">Repressor</keyword>
<evidence type="ECO:0000256" key="6">
    <source>
        <dbReference type="ARBA" id="ARBA00023015"/>
    </source>
</evidence>
<comment type="subcellular location">
    <subcellularLocation>
        <location evidence="1 10">Nucleus</location>
    </subcellularLocation>
</comment>
<dbReference type="InterPro" id="IPR036388">
    <property type="entry name" value="WH-like_DNA-bd_sf"/>
</dbReference>
<feature type="DNA-binding region" description="Fork-head" evidence="10">
    <location>
        <begin position="255"/>
        <end position="341"/>
    </location>
</feature>
<reference evidence="12" key="1">
    <citation type="submission" date="2025-08" db="UniProtKB">
        <authorList>
            <consortium name="Ensembl"/>
        </authorList>
    </citation>
    <scope>IDENTIFICATION</scope>
</reference>
<sequence>MATPRPALQSHSHTTICQASMLMQGKVTRFVQVLSPDQSAILTLTTRGQCLTPTNRAAIEGRVWRGHSRKNNLESQPAPADGCPPRAWFCLRFLPKRKFFHTTVETSALFVRGLCRWPGCDVLSEDFPSFLKHLHSEHSRCDRSIAQWKVQQDIVQCMESQLILEKQKLLAMQLHLHLSEHKYTDLAASEWPYSLPVFLAQPQPQPQVTDGDRVQQWDIKHLQELSQHGYRAAGSDHLLPDLVPSIECYKYNNIRPPYTYAYLIRWAILESSDKQRTLNEIYNWFTTMFFYFRHNTATWKNAVRHNLSLHKCFVRVEGGKGAVWTVDESEYQRRKGPKYHRDCPVKWLTSYPHYCPEEA</sequence>
<evidence type="ECO:0000313" key="12">
    <source>
        <dbReference type="Ensembl" id="ENSSLUP00000054694.1"/>
    </source>
</evidence>
<dbReference type="Ensembl" id="ENSSLUT00000056300.1">
    <property type="protein sequence ID" value="ENSSLUP00000054694.1"/>
    <property type="gene ID" value="ENSSLUG00000023589.1"/>
</dbReference>
<dbReference type="InterPro" id="IPR050998">
    <property type="entry name" value="FOXP"/>
</dbReference>
<evidence type="ECO:0000256" key="9">
    <source>
        <dbReference type="ARBA" id="ARBA00023242"/>
    </source>
</evidence>
<accession>A0A8D0AQP4</accession>
<evidence type="ECO:0000313" key="13">
    <source>
        <dbReference type="Proteomes" id="UP000694568"/>
    </source>
</evidence>